<dbReference type="Pfam" id="PF13271">
    <property type="entry name" value="DUF4062"/>
    <property type="match status" value="1"/>
</dbReference>
<feature type="region of interest" description="Disordered" evidence="3">
    <location>
        <begin position="1732"/>
        <end position="1774"/>
    </location>
</feature>
<keyword evidence="2" id="KW-0677">Repeat</keyword>
<feature type="compositionally biased region" description="Polar residues" evidence="3">
    <location>
        <begin position="1810"/>
        <end position="1822"/>
    </location>
</feature>
<evidence type="ECO:0000259" key="5">
    <source>
        <dbReference type="Pfam" id="PF13271"/>
    </source>
</evidence>
<evidence type="ECO:0000259" key="6">
    <source>
        <dbReference type="Pfam" id="PF25469"/>
    </source>
</evidence>
<evidence type="ECO:0000259" key="4">
    <source>
        <dbReference type="Pfam" id="PF05729"/>
    </source>
</evidence>
<sequence length="1884" mass="217338">MISSDYQDALRGRYQQLPDVRSKVVRIFLSSTFSDTMVERDSLIENVFPKLKSYCREKYGLEFQYADMRWGIPTESNNNHSETETCLKEIELCQKYSVATNFVVLLGHRYGSRPTPATIRASLFEQLYSIICSDINDKDDAQLLSQWYQLDTNCIPAVYILRPISSGFPKILSLDTNEVKQAEKEWKKINTHIRTRLRQAATKCLEQQQIQENEYDDFFISVTEKEIINGILSVPNANERTLCFLREFEDIHEHLSDNKASKYIDLQYLNDGTPIVDDEVEKLLNRLKYTRIPNVLQSENIYKYKIHWTSKGINRDDHSQHIEQFNNDFYNAIQQQIDQCVQSRIMPVSDPLHHEILEHAIQCKTYVAKFHGRTDILNSLKEYINNDNENRPCIVYGTSGCGKTSLLAKAATEISNWWPNRSVSIILRFLGTTSSSSTMSKSLLSISEQICRLYNISMENHSNVSQLRYQLEKDIFPKIPPNEYLVILFDSIDQLSTDAYDCKWLPINYPKNIKCIISTLSDHGNILSNLKMIINDNNNDNSNLFLFVSPFDATTVEIVYNDWLKIKQRSLSDEQRLFIHDLVHNRSEILPLFMKLIFDIILTWHSYDPIDNNLKKLETIDDCILYLFNRLKTIHNSLLVSRSLCYMTASRNGISQNELEDVLSLDDDVIKNVFQHYIPPVKRLPGLLWTRIRNDLDEYITEKEVDDLSVIYWYHRRFIEIAENEFISNLTKIERTNIFQNMVDLYTEKWSGKAKPFKIDSKSLINKYNLHESNGEIQANRLISSQPIQFIDGNGQIQFNKRKLNELPNFLSKLAPDSTIPIAAKEIFFSYSFMRNGAKIICSSFDDITEDLRIIQELSTYGLAKELTEIKNEIDIHSMVYMLTGSLLEKYPENYSFEITSRLLRLFGVKSYITHLIKQLDEFSINYCSLIVPYCQIEPPGGGLLHTIHRHTSSITSFKFTEDLSTNISLSDKIVVIDLEHNKTVLDINLPKLNQSYLNCMTLTNPDFISENDKFKNLLFFINSSNNIYLISANEDIKFNKSSQIGYVGVEVFDTNHILCIIAEINGNYIECWDIFKNELFQRIEFPSSSSSSSSSTIKYVFCINVYSMIITVFHNGNIYFHSIMDDSIQSNFIHRGSIELSNHLDLVTLDKEILICTFDSSIPIDFAFINLNQFKRKQEFLNNNQILKILIKFDYPLEFKPIKKIILPYKNEILKRYDSGIKFMLFIVITNGWLHIIHLCRMETISYTSIKGQFDTAAMHVNNLNLIYTARGGIIEVYIWKCLYRRHENDVLHKCQLYVSIDVSSSPITTIFPAPSYGIRVLFFCSLQNGTIHLYNAKHTRDTMKTIAPFPRTDESIKTIQLLNATAITLDISKRELISWSYQHSTSIESSHIFENDIIINGFAMTCSSINSERIFVLVITSDSYAEIYLAKSLGKNPLFHLELHSSARVHSTKNGNFIILTKNGTIHRIVEQIISNEESKFNEIENSQLNIQCSMMFSSILTINSKEYLIVFDDNGQSMAVCSIEQIIYIDINFSLDLVPLSSHLLSIIGDSSQDLVALHFDNKSLTICQVKLAESSNNKGYINMIPFDKVDKFCLKNNYFAKFNNTDNELSWYNINLSKYHEFIKMSNECLQLCMNESSIYIFVLIKSCILFMYRIIDNQQLAKLYLYDIASFMIADNDFIVLSMNDRRLLTLMIADPQDSTVHAKIQALPSRTSEHTTESATTNLIKNLNKRLNPDSSDDYSDSFDDDDDDDNNTSSLTRFPSRYSPSKMNSTDEFISKILSILWNPSDNNDVTQLIDDSDDENPTNDGGQTTNTVNIEKSEHEADCSRPTTEDDLNDIRQKVVEYDRQQLKGVQFANAGHTNLKVANSYAITSNTCSLF</sequence>
<evidence type="ECO:0000313" key="7">
    <source>
        <dbReference type="EMBL" id="CAF1263109.1"/>
    </source>
</evidence>
<organism evidence="7 8">
    <name type="scientific">Adineta steineri</name>
    <dbReference type="NCBI Taxonomy" id="433720"/>
    <lineage>
        <taxon>Eukaryota</taxon>
        <taxon>Metazoa</taxon>
        <taxon>Spiralia</taxon>
        <taxon>Gnathifera</taxon>
        <taxon>Rotifera</taxon>
        <taxon>Eurotatoria</taxon>
        <taxon>Bdelloidea</taxon>
        <taxon>Adinetida</taxon>
        <taxon>Adinetidae</taxon>
        <taxon>Adineta</taxon>
    </lineage>
</organism>
<dbReference type="EMBL" id="CAJNOM010000232">
    <property type="protein sequence ID" value="CAF1263109.1"/>
    <property type="molecule type" value="Genomic_DNA"/>
</dbReference>
<evidence type="ECO:0000256" key="2">
    <source>
        <dbReference type="ARBA" id="ARBA00022737"/>
    </source>
</evidence>
<dbReference type="InterPro" id="IPR007111">
    <property type="entry name" value="NACHT_NTPase"/>
</dbReference>
<feature type="domain" description="DUF4062" evidence="5">
    <location>
        <begin position="26"/>
        <end position="115"/>
    </location>
</feature>
<name>A0A815B005_9BILA</name>
<gene>
    <name evidence="7" type="ORF">QVE165_LOCUS29164</name>
</gene>
<reference evidence="7" key="1">
    <citation type="submission" date="2021-02" db="EMBL/GenBank/DDBJ databases">
        <authorList>
            <person name="Nowell W R."/>
        </authorList>
    </citation>
    <scope>NUCLEOTIDE SEQUENCE</scope>
</reference>
<protein>
    <submittedName>
        <fullName evidence="7">Uncharacterized protein</fullName>
    </submittedName>
</protein>
<dbReference type="InterPro" id="IPR052752">
    <property type="entry name" value="NACHT-WD_repeat"/>
</dbReference>
<dbReference type="Proteomes" id="UP000663832">
    <property type="component" value="Unassembled WGS sequence"/>
</dbReference>
<feature type="region of interest" description="Disordered" evidence="3">
    <location>
        <begin position="1798"/>
        <end position="1840"/>
    </location>
</feature>
<dbReference type="InterPro" id="IPR027417">
    <property type="entry name" value="P-loop_NTPase"/>
</dbReference>
<comment type="caution">
    <text evidence="7">The sequence shown here is derived from an EMBL/GenBank/DDBJ whole genome shotgun (WGS) entry which is preliminary data.</text>
</comment>
<feature type="domain" description="NWD1/2-like winged helix-turn-helix" evidence="6">
    <location>
        <begin position="625"/>
        <end position="732"/>
    </location>
</feature>
<dbReference type="PANTHER" id="PTHR19871:SF14">
    <property type="entry name" value="DUF4062 DOMAIN-CONTAINING PROTEIN"/>
    <property type="match status" value="1"/>
</dbReference>
<dbReference type="Gene3D" id="3.40.50.300">
    <property type="entry name" value="P-loop containing nucleotide triphosphate hydrolases"/>
    <property type="match status" value="1"/>
</dbReference>
<dbReference type="InterPro" id="IPR057588">
    <property type="entry name" value="NWD1/2-like_WH"/>
</dbReference>
<accession>A0A815B005</accession>
<dbReference type="OrthoDB" id="10043725at2759"/>
<evidence type="ECO:0000313" key="8">
    <source>
        <dbReference type="Proteomes" id="UP000663832"/>
    </source>
</evidence>
<feature type="compositionally biased region" description="Polar residues" evidence="3">
    <location>
        <begin position="1758"/>
        <end position="1774"/>
    </location>
</feature>
<evidence type="ECO:0000256" key="3">
    <source>
        <dbReference type="SAM" id="MobiDB-lite"/>
    </source>
</evidence>
<feature type="compositionally biased region" description="Acidic residues" evidence="3">
    <location>
        <begin position="1741"/>
        <end position="1757"/>
    </location>
</feature>
<dbReference type="Pfam" id="PF25469">
    <property type="entry name" value="WHD_NWD1"/>
    <property type="match status" value="1"/>
</dbReference>
<dbReference type="PANTHER" id="PTHR19871">
    <property type="entry name" value="BETA TRANSDUCIN-RELATED PROTEIN"/>
    <property type="match status" value="1"/>
</dbReference>
<dbReference type="SUPFAM" id="SSF69322">
    <property type="entry name" value="Tricorn protease domain 2"/>
    <property type="match status" value="1"/>
</dbReference>
<feature type="domain" description="NACHT" evidence="4">
    <location>
        <begin position="391"/>
        <end position="517"/>
    </location>
</feature>
<keyword evidence="8" id="KW-1185">Reference proteome</keyword>
<keyword evidence="1" id="KW-0853">WD repeat</keyword>
<proteinExistence type="predicted"/>
<dbReference type="Pfam" id="PF05729">
    <property type="entry name" value="NACHT"/>
    <property type="match status" value="1"/>
</dbReference>
<evidence type="ECO:0000256" key="1">
    <source>
        <dbReference type="ARBA" id="ARBA00022574"/>
    </source>
</evidence>
<dbReference type="InterPro" id="IPR025139">
    <property type="entry name" value="DUF4062"/>
</dbReference>
<dbReference type="SUPFAM" id="SSF52540">
    <property type="entry name" value="P-loop containing nucleoside triphosphate hydrolases"/>
    <property type="match status" value="1"/>
</dbReference>